<dbReference type="AlphaFoldDB" id="A0A0E0CC54"/>
<protein>
    <submittedName>
        <fullName evidence="1">Uncharacterized protein</fullName>
    </submittedName>
</protein>
<dbReference type="Proteomes" id="UP000008021">
    <property type="component" value="Chromosome 1"/>
</dbReference>
<dbReference type="Gramene" id="OMERI01G38770.1">
    <property type="protein sequence ID" value="OMERI01G38770.1"/>
    <property type="gene ID" value="OMERI01G38770"/>
</dbReference>
<accession>A0A0E0CC54</accession>
<name>A0A0E0CC54_9ORYZ</name>
<dbReference type="EnsemblPlants" id="OMERI01G38770.1">
    <property type="protein sequence ID" value="OMERI01G38770.1"/>
    <property type="gene ID" value="OMERI01G38770"/>
</dbReference>
<proteinExistence type="predicted"/>
<reference evidence="1" key="2">
    <citation type="submission" date="2018-05" db="EMBL/GenBank/DDBJ databases">
        <title>OmerRS3 (Oryza meridionalis Reference Sequence Version 3).</title>
        <authorList>
            <person name="Zhang J."/>
            <person name="Kudrna D."/>
            <person name="Lee S."/>
            <person name="Talag J."/>
            <person name="Welchert J."/>
            <person name="Wing R.A."/>
        </authorList>
    </citation>
    <scope>NUCLEOTIDE SEQUENCE [LARGE SCALE GENOMIC DNA]</scope>
    <source>
        <strain evidence="1">cv. OR44</strain>
    </source>
</reference>
<evidence type="ECO:0000313" key="2">
    <source>
        <dbReference type="Proteomes" id="UP000008021"/>
    </source>
</evidence>
<reference evidence="1" key="1">
    <citation type="submission" date="2015-04" db="UniProtKB">
        <authorList>
            <consortium name="EnsemblPlants"/>
        </authorList>
    </citation>
    <scope>IDENTIFICATION</scope>
</reference>
<sequence>MATSEGDEDVEDDLVVGEEANFMGSQIMKAKFPWASKPAEPGHHVTPSVESFKRIKADYCKVKN</sequence>
<dbReference type="HOGENOM" id="CLU_2871450_0_0_1"/>
<keyword evidence="2" id="KW-1185">Reference proteome</keyword>
<evidence type="ECO:0000313" key="1">
    <source>
        <dbReference type="EnsemblPlants" id="OMERI01G38770.1"/>
    </source>
</evidence>
<organism evidence="1">
    <name type="scientific">Oryza meridionalis</name>
    <dbReference type="NCBI Taxonomy" id="40149"/>
    <lineage>
        <taxon>Eukaryota</taxon>
        <taxon>Viridiplantae</taxon>
        <taxon>Streptophyta</taxon>
        <taxon>Embryophyta</taxon>
        <taxon>Tracheophyta</taxon>
        <taxon>Spermatophyta</taxon>
        <taxon>Magnoliopsida</taxon>
        <taxon>Liliopsida</taxon>
        <taxon>Poales</taxon>
        <taxon>Poaceae</taxon>
        <taxon>BOP clade</taxon>
        <taxon>Oryzoideae</taxon>
        <taxon>Oryzeae</taxon>
        <taxon>Oryzinae</taxon>
        <taxon>Oryza</taxon>
    </lineage>
</organism>